<dbReference type="Pfam" id="PF00567">
    <property type="entry name" value="TUDOR"/>
    <property type="match status" value="1"/>
</dbReference>
<dbReference type="InterPro" id="IPR035437">
    <property type="entry name" value="SNase_OB-fold_sf"/>
</dbReference>
<dbReference type="InterPro" id="IPR002999">
    <property type="entry name" value="Tudor"/>
</dbReference>
<proteinExistence type="predicted"/>
<evidence type="ECO:0000256" key="1">
    <source>
        <dbReference type="SAM" id="MobiDB-lite"/>
    </source>
</evidence>
<sequence length="584" mass="67283">MIGIGNRPPEEELFDKKPIEPIANYPNGKGDPQMIMNGIDQNTKAQKINRLVLSRTAIVELLRVESPSKIWVRLTNHIADDTLTFKEPFDLKPKESFKIGEYAIAPYQARTFRRCLIEDIRRDNNNETIVDILFIDDALKYTVKPECLCEMDEHYMFFPWQAIQISLFQLFPRDFNLKGVQPRQKWSKETCDNLREVLEQFEFLRVEAVLSSVVFNDYSRATPCHIFGIENYMELETGSDILDLLLSTGNLPITRIPLYDAAKHQFFAVERSPSDEEQILTIHRGIPEEWKMTKKPVLLGKEATLSSDIQDWDPELCQIPAFTEDDLKSFADENNDILFSVEGICTKSPSRWYARPILKTCDEEEAEDGDENEIEDDPVKWMINGNEELLSAAEQLDTYYSVSENRKPLTHEEIKNLLAKSKDVFAVCAVNEDKSAYTGEWQRVQILKCETFAEVLFLDSGGCDMVLTSSLYRIHEQHCRYLPKCLQLSIHGLASGINSSRNGIFKSSECEMFRSALKVDVPLVINLEDIQLAKSQMDVEKSGIFNKNVFFVRDMRSYDEDESFMDYLKSRGLVEDEKAPVEWL</sequence>
<comment type="caution">
    <text evidence="3">The sequence shown here is derived from an EMBL/GenBank/DDBJ whole genome shotgun (WGS) entry which is preliminary data.</text>
</comment>
<evidence type="ECO:0000313" key="3">
    <source>
        <dbReference type="EMBL" id="CAI5445307.1"/>
    </source>
</evidence>
<organism evidence="3 4">
    <name type="scientific">Caenorhabditis angaria</name>
    <dbReference type="NCBI Taxonomy" id="860376"/>
    <lineage>
        <taxon>Eukaryota</taxon>
        <taxon>Metazoa</taxon>
        <taxon>Ecdysozoa</taxon>
        <taxon>Nematoda</taxon>
        <taxon>Chromadorea</taxon>
        <taxon>Rhabditida</taxon>
        <taxon>Rhabditina</taxon>
        <taxon>Rhabditomorpha</taxon>
        <taxon>Rhabditoidea</taxon>
        <taxon>Rhabditidae</taxon>
        <taxon>Peloderinae</taxon>
        <taxon>Caenorhabditis</taxon>
    </lineage>
</organism>
<feature type="domain" description="Tudor" evidence="2">
    <location>
        <begin position="95"/>
        <end position="156"/>
    </location>
</feature>
<evidence type="ECO:0000259" key="2">
    <source>
        <dbReference type="SMART" id="SM00333"/>
    </source>
</evidence>
<dbReference type="Gene3D" id="2.40.50.90">
    <property type="match status" value="1"/>
</dbReference>
<dbReference type="SMART" id="SM00333">
    <property type="entry name" value="TUDOR"/>
    <property type="match status" value="2"/>
</dbReference>
<gene>
    <name evidence="3" type="ORF">CAMP_LOCUS7944</name>
</gene>
<dbReference type="AlphaFoldDB" id="A0A9P1IGR9"/>
<dbReference type="GO" id="GO:0005737">
    <property type="term" value="C:cytoplasm"/>
    <property type="evidence" value="ECO:0007669"/>
    <property type="project" value="UniProtKB-ARBA"/>
</dbReference>
<dbReference type="SUPFAM" id="SSF63748">
    <property type="entry name" value="Tudor/PWWP/MBT"/>
    <property type="match status" value="1"/>
</dbReference>
<evidence type="ECO:0000313" key="4">
    <source>
        <dbReference type="Proteomes" id="UP001152747"/>
    </source>
</evidence>
<dbReference type="OrthoDB" id="5832178at2759"/>
<keyword evidence="4" id="KW-1185">Reference proteome</keyword>
<protein>
    <recommendedName>
        <fullName evidence="2">Tudor domain-containing protein</fullName>
    </recommendedName>
</protein>
<name>A0A9P1IGR9_9PELO</name>
<dbReference type="EMBL" id="CANHGI010000003">
    <property type="protein sequence ID" value="CAI5445307.1"/>
    <property type="molecule type" value="Genomic_DNA"/>
</dbReference>
<feature type="region of interest" description="Disordered" evidence="1">
    <location>
        <begin position="1"/>
        <end position="30"/>
    </location>
</feature>
<feature type="domain" description="Tudor" evidence="2">
    <location>
        <begin position="419"/>
        <end position="479"/>
    </location>
</feature>
<feature type="compositionally biased region" description="Basic and acidic residues" evidence="1">
    <location>
        <begin position="8"/>
        <end position="19"/>
    </location>
</feature>
<accession>A0A9P1IGR9</accession>
<dbReference type="Gene3D" id="2.30.30.140">
    <property type="match status" value="2"/>
</dbReference>
<dbReference type="Proteomes" id="UP001152747">
    <property type="component" value="Unassembled WGS sequence"/>
</dbReference>
<reference evidence="3" key="1">
    <citation type="submission" date="2022-11" db="EMBL/GenBank/DDBJ databases">
        <authorList>
            <person name="Kikuchi T."/>
        </authorList>
    </citation>
    <scope>NUCLEOTIDE SEQUENCE</scope>
    <source>
        <strain evidence="3">PS1010</strain>
    </source>
</reference>